<dbReference type="EMBL" id="AHKF01000018">
    <property type="protein sequence ID" value="EIA08660.1"/>
    <property type="molecule type" value="Genomic_DNA"/>
</dbReference>
<sequence length="46" mass="5449">MEDKLIKETKYFFFEIKLPVKNASSFNRKIKSVNGILRVVKINQSF</sequence>
<protein>
    <submittedName>
        <fullName evidence="1">Uncharacterized protein</fullName>
    </submittedName>
</protein>
<evidence type="ECO:0000313" key="1">
    <source>
        <dbReference type="EMBL" id="EIA08660.1"/>
    </source>
</evidence>
<dbReference type="STRING" id="1086011.HJ01_02382"/>
<accession>H7FSV1</accession>
<name>H7FSV1_FLAFP</name>
<keyword evidence="2" id="KW-1185">Reference proteome</keyword>
<gene>
    <name evidence="1" type="ORF">HJ01_02382</name>
</gene>
<proteinExistence type="predicted"/>
<reference evidence="1 2" key="1">
    <citation type="journal article" date="2014" name="Acta Crystallogr. D">
        <title>Structure-based characterization and antifreeze properties of a hyperactive ice-binding protein from the Antarctic bacterium Flavobacterium frigoris PS1.</title>
        <authorList>
            <person name="Do H."/>
            <person name="Kim S.J."/>
            <person name="Kim H.J."/>
            <person name="Lee J.H."/>
        </authorList>
    </citation>
    <scope>NUCLEOTIDE SEQUENCE [LARGE SCALE GENOMIC DNA]</scope>
    <source>
        <strain evidence="1 2">PS1</strain>
    </source>
</reference>
<evidence type="ECO:0000313" key="2">
    <source>
        <dbReference type="Proteomes" id="UP000005566"/>
    </source>
</evidence>
<comment type="caution">
    <text evidence="1">The sequence shown here is derived from an EMBL/GenBank/DDBJ whole genome shotgun (WGS) entry which is preliminary data.</text>
</comment>
<organism evidence="1 2">
    <name type="scientific">Flavobacterium frigoris (strain PS1)</name>
    <dbReference type="NCBI Taxonomy" id="1086011"/>
    <lineage>
        <taxon>Bacteria</taxon>
        <taxon>Pseudomonadati</taxon>
        <taxon>Bacteroidota</taxon>
        <taxon>Flavobacteriia</taxon>
        <taxon>Flavobacteriales</taxon>
        <taxon>Flavobacteriaceae</taxon>
        <taxon>Flavobacterium</taxon>
    </lineage>
</organism>
<dbReference type="Proteomes" id="UP000005566">
    <property type="component" value="Unassembled WGS sequence"/>
</dbReference>
<dbReference type="AlphaFoldDB" id="H7FSV1"/>
<dbReference type="PATRIC" id="fig|1086011.3.peg.2331"/>